<protein>
    <recommendedName>
        <fullName evidence="1">Integrase catalytic domain-containing protein</fullName>
    </recommendedName>
</protein>
<name>A0A1C7MUY9_9FUNG</name>
<reference evidence="2 3" key="1">
    <citation type="submission" date="2016-03" db="EMBL/GenBank/DDBJ databases">
        <title>Choanephora cucurbitarum.</title>
        <authorList>
            <person name="Min B."/>
            <person name="Park H."/>
            <person name="Park J.-H."/>
            <person name="Shin H.-D."/>
            <person name="Choi I.-G."/>
        </authorList>
    </citation>
    <scope>NUCLEOTIDE SEQUENCE [LARGE SCALE GENOMIC DNA]</scope>
    <source>
        <strain evidence="2 3">KUS-F28377</strain>
    </source>
</reference>
<dbReference type="AlphaFoldDB" id="A0A1C7MUY9"/>
<dbReference type="InterPro" id="IPR012337">
    <property type="entry name" value="RNaseH-like_sf"/>
</dbReference>
<dbReference type="InterPro" id="IPR050951">
    <property type="entry name" value="Retrovirus_Pol_polyprotein"/>
</dbReference>
<proteinExistence type="predicted"/>
<dbReference type="GO" id="GO:0015074">
    <property type="term" value="P:DNA integration"/>
    <property type="evidence" value="ECO:0007669"/>
    <property type="project" value="InterPro"/>
</dbReference>
<dbReference type="SUPFAM" id="SSF53098">
    <property type="entry name" value="Ribonuclease H-like"/>
    <property type="match status" value="1"/>
</dbReference>
<dbReference type="OrthoDB" id="2202254at2759"/>
<evidence type="ECO:0000259" key="1">
    <source>
        <dbReference type="PROSITE" id="PS50994"/>
    </source>
</evidence>
<comment type="caution">
    <text evidence="2">The sequence shown here is derived from an EMBL/GenBank/DDBJ whole genome shotgun (WGS) entry which is preliminary data.</text>
</comment>
<dbReference type="STRING" id="101091.A0A1C7MUY9"/>
<accession>A0A1C7MUY9</accession>
<evidence type="ECO:0000313" key="2">
    <source>
        <dbReference type="EMBL" id="OBZ80588.1"/>
    </source>
</evidence>
<gene>
    <name evidence="2" type="ORF">A0J61_11363</name>
</gene>
<evidence type="ECO:0000313" key="3">
    <source>
        <dbReference type="Proteomes" id="UP000093000"/>
    </source>
</evidence>
<dbReference type="EMBL" id="LUGH01001951">
    <property type="protein sequence ID" value="OBZ80588.1"/>
    <property type="molecule type" value="Genomic_DNA"/>
</dbReference>
<dbReference type="PROSITE" id="PS50994">
    <property type="entry name" value="INTEGRASE"/>
    <property type="match status" value="1"/>
</dbReference>
<dbReference type="Proteomes" id="UP000093000">
    <property type="component" value="Unassembled WGS sequence"/>
</dbReference>
<dbReference type="GO" id="GO:0003676">
    <property type="term" value="F:nucleic acid binding"/>
    <property type="evidence" value="ECO:0007669"/>
    <property type="project" value="InterPro"/>
</dbReference>
<feature type="domain" description="Integrase catalytic" evidence="1">
    <location>
        <begin position="1"/>
        <end position="79"/>
    </location>
</feature>
<keyword evidence="3" id="KW-1185">Reference proteome</keyword>
<dbReference type="InterPro" id="IPR001584">
    <property type="entry name" value="Integrase_cat-core"/>
</dbReference>
<sequence>MTTVCKRLGVQRSLTSVEHPQTDGLVERLNRTLKTALATLVDDKPDTWDDYLPFVTYAYNTSKQASTKYSPFEVLYGRKASLPLLPGLENTDPKTYDTESWFYDKKSRVKQDYKIGDLTARKNLEKLTFPKERWSGPWIIVDNNNEEGTSYKTTKQGDPQGRISTANVKHMQIWYP</sequence>
<dbReference type="PANTHER" id="PTHR37984:SF5">
    <property type="entry name" value="PROTEIN NYNRIN-LIKE"/>
    <property type="match status" value="1"/>
</dbReference>
<dbReference type="InterPro" id="IPR036397">
    <property type="entry name" value="RNaseH_sf"/>
</dbReference>
<dbReference type="GO" id="GO:0005634">
    <property type="term" value="C:nucleus"/>
    <property type="evidence" value="ECO:0007669"/>
    <property type="project" value="UniProtKB-ARBA"/>
</dbReference>
<organism evidence="2 3">
    <name type="scientific">Choanephora cucurbitarum</name>
    <dbReference type="NCBI Taxonomy" id="101091"/>
    <lineage>
        <taxon>Eukaryota</taxon>
        <taxon>Fungi</taxon>
        <taxon>Fungi incertae sedis</taxon>
        <taxon>Mucoromycota</taxon>
        <taxon>Mucoromycotina</taxon>
        <taxon>Mucoromycetes</taxon>
        <taxon>Mucorales</taxon>
        <taxon>Mucorineae</taxon>
        <taxon>Choanephoraceae</taxon>
        <taxon>Choanephoroideae</taxon>
        <taxon>Choanephora</taxon>
    </lineage>
</organism>
<dbReference type="PANTHER" id="PTHR37984">
    <property type="entry name" value="PROTEIN CBG26694"/>
    <property type="match status" value="1"/>
</dbReference>
<dbReference type="InParanoid" id="A0A1C7MUY9"/>
<dbReference type="Gene3D" id="3.30.420.10">
    <property type="entry name" value="Ribonuclease H-like superfamily/Ribonuclease H"/>
    <property type="match status" value="1"/>
</dbReference>
<feature type="non-terminal residue" evidence="2">
    <location>
        <position position="176"/>
    </location>
</feature>